<accession>A0A936F1E6</accession>
<dbReference type="Gene3D" id="2.40.160.50">
    <property type="entry name" value="membrane protein fhac: a member of the omp85/tpsb transporter family"/>
    <property type="match status" value="1"/>
</dbReference>
<name>A0A936F1E6_9BACT</name>
<protein>
    <submittedName>
        <fullName evidence="8">BamA/TamA family outer membrane protein</fullName>
    </submittedName>
</protein>
<dbReference type="Pfam" id="PF07244">
    <property type="entry name" value="POTRA"/>
    <property type="match status" value="1"/>
</dbReference>
<feature type="domain" description="POTRA" evidence="7">
    <location>
        <begin position="341"/>
        <end position="421"/>
    </location>
</feature>
<dbReference type="AlphaFoldDB" id="A0A936F1E6"/>
<evidence type="ECO:0000256" key="2">
    <source>
        <dbReference type="ARBA" id="ARBA00022692"/>
    </source>
</evidence>
<dbReference type="InterPro" id="IPR010827">
    <property type="entry name" value="BamA/TamA_POTRA"/>
</dbReference>
<evidence type="ECO:0000313" key="8">
    <source>
        <dbReference type="EMBL" id="MBK8572353.1"/>
    </source>
</evidence>
<dbReference type="Proteomes" id="UP000709959">
    <property type="component" value="Unassembled WGS sequence"/>
</dbReference>
<evidence type="ECO:0000256" key="5">
    <source>
        <dbReference type="ARBA" id="ARBA00023237"/>
    </source>
</evidence>
<organism evidence="8 9">
    <name type="scientific">Candidatus Geothrix odensensis</name>
    <dbReference type="NCBI Taxonomy" id="2954440"/>
    <lineage>
        <taxon>Bacteria</taxon>
        <taxon>Pseudomonadati</taxon>
        <taxon>Acidobacteriota</taxon>
        <taxon>Holophagae</taxon>
        <taxon>Holophagales</taxon>
        <taxon>Holophagaceae</taxon>
        <taxon>Geothrix</taxon>
    </lineage>
</organism>
<reference evidence="8 9" key="1">
    <citation type="submission" date="2020-10" db="EMBL/GenBank/DDBJ databases">
        <title>Connecting structure to function with the recovery of over 1000 high-quality activated sludge metagenome-assembled genomes encoding full-length rRNA genes using long-read sequencing.</title>
        <authorList>
            <person name="Singleton C.M."/>
            <person name="Petriglieri F."/>
            <person name="Kristensen J.M."/>
            <person name="Kirkegaard R.H."/>
            <person name="Michaelsen T.Y."/>
            <person name="Andersen M.H."/>
            <person name="Karst S.M."/>
            <person name="Dueholm M.S."/>
            <person name="Nielsen P.H."/>
            <person name="Albertsen M."/>
        </authorList>
    </citation>
    <scope>NUCLEOTIDE SEQUENCE [LARGE SCALE GENOMIC DNA]</scope>
    <source>
        <strain evidence="8">OdNE_18-Q3-R46-58_MAXAC.008</strain>
    </source>
</reference>
<evidence type="ECO:0000259" key="6">
    <source>
        <dbReference type="Pfam" id="PF01103"/>
    </source>
</evidence>
<dbReference type="EMBL" id="JADKCH010000004">
    <property type="protein sequence ID" value="MBK8572353.1"/>
    <property type="molecule type" value="Genomic_DNA"/>
</dbReference>
<keyword evidence="2" id="KW-0812">Transmembrane</keyword>
<evidence type="ECO:0000256" key="3">
    <source>
        <dbReference type="ARBA" id="ARBA00022729"/>
    </source>
</evidence>
<keyword evidence="4" id="KW-0472">Membrane</keyword>
<dbReference type="PANTHER" id="PTHR12815:SF47">
    <property type="entry name" value="TRANSLOCATION AND ASSEMBLY MODULE SUBUNIT TAMA"/>
    <property type="match status" value="1"/>
</dbReference>
<dbReference type="InterPro" id="IPR039910">
    <property type="entry name" value="D15-like"/>
</dbReference>
<evidence type="ECO:0000259" key="7">
    <source>
        <dbReference type="Pfam" id="PF07244"/>
    </source>
</evidence>
<dbReference type="Pfam" id="PF01103">
    <property type="entry name" value="Omp85"/>
    <property type="match status" value="1"/>
</dbReference>
<dbReference type="GO" id="GO:0019867">
    <property type="term" value="C:outer membrane"/>
    <property type="evidence" value="ECO:0007669"/>
    <property type="project" value="InterPro"/>
</dbReference>
<comment type="caution">
    <text evidence="8">The sequence shown here is derived from an EMBL/GenBank/DDBJ whole genome shotgun (WGS) entry which is preliminary data.</text>
</comment>
<proteinExistence type="predicted"/>
<dbReference type="InterPro" id="IPR000184">
    <property type="entry name" value="Bac_surfAg_D15"/>
</dbReference>
<gene>
    <name evidence="8" type="ORF">IPN91_06820</name>
</gene>
<comment type="subcellular location">
    <subcellularLocation>
        <location evidence="1">Membrane</location>
    </subcellularLocation>
</comment>
<keyword evidence="5" id="KW-0998">Cell outer membrane</keyword>
<evidence type="ECO:0000313" key="9">
    <source>
        <dbReference type="Proteomes" id="UP000709959"/>
    </source>
</evidence>
<dbReference type="Gene3D" id="3.10.20.310">
    <property type="entry name" value="membrane protein fhac"/>
    <property type="match status" value="2"/>
</dbReference>
<sequence>MTVRLRAVPFIGLLALATAGAREADALRPLTDIRIEGGDGDDRRFAAAALGLKVGQDLDEAGFQQALAAVRLVDRYRTVEGTFGPDGQALLRLEPLTPLATWRWEGDAVPTDLVKVLLPELRKGQRLGPQRSSVLTGIAEQRLHEAGYPAARVQAVLAQGGRHLRLVLDLGPPARIREIRLEGDPSPYSRETLLKVAGLRPGHSLWTPTAVREAQRRIRQRLVKDRYLEGAVRLEPSNDSEVMLLEVRPGPKVHLRAKGLNVLAPLWGQPRLSEFVPLARAERYTPSLLDEGAGRITTYFRNQGFPEVKVSYERRVTSGTAERPEAVTLTFTVEHGPRRVFGRLSFEGQKELPEAELRSAVALPRRFLLLAPHAKAEVVKGLEDRMTAFYLQRGFPDVRVRRRVDTAANGAVDVRLIIREGQRRYLDALVLDLPDLPGFPRERLSESLLLAMSDRPVPVPGNTWYRSDRRHLQGFKGSLESTPQGVRLSFQPPLPLVRNDLALVVSDLRQRLSSAGAANPQVKLAFEDDGDKAIVRIEVPPQPLDHAKRLVVQGSDRTRAEAVLREAELPQGAPLDPARLDEGQVRLGSLGAFQRVDLLTLKDLPGQEQQPWERGDLALRLQERSPWVFTESFGYDKTQGYHFGLNAQRLNVGGMGRVLDFGLRAGDQTLDSPALRRAFPTGDIKRSVDSYSIGYTDPWFRPGALDGWLASRTRLHLEGAYIEEAQAAFFARRRRFSPSLDWKVGQNQAVQLGYRFERVEVAANSDSSGVPLISDQDLFLLARTPARSIISAPYLQVSVDRRDRAYDPTEGTFFLGRLELANQLFGTSGNSSFVKLDLRHQWNWGLGFHAEHGVIMASVRLGLARPTDRSAEDLPLSERFFGGGSFTVRGVEPDMLGEVARTDGAGNLLPLIIPLGGQAIAVVNLEYRFPLIGQSIWGEIFVDSGQVYRSLRPEAGAVSPFPALRTTLGVGLILKLGFPLKLEYAADWKRIMGKPRTADERDTQLKSLLISAGFQF</sequence>
<keyword evidence="3" id="KW-0732">Signal</keyword>
<evidence type="ECO:0000256" key="1">
    <source>
        <dbReference type="ARBA" id="ARBA00004370"/>
    </source>
</evidence>
<dbReference type="PANTHER" id="PTHR12815">
    <property type="entry name" value="SORTING AND ASSEMBLY MACHINERY SAMM50 PROTEIN FAMILY MEMBER"/>
    <property type="match status" value="1"/>
</dbReference>
<evidence type="ECO:0000256" key="4">
    <source>
        <dbReference type="ARBA" id="ARBA00023136"/>
    </source>
</evidence>
<feature type="domain" description="Bacterial surface antigen (D15)" evidence="6">
    <location>
        <begin position="690"/>
        <end position="992"/>
    </location>
</feature>